<keyword evidence="2" id="KW-1185">Reference proteome</keyword>
<name>L8WI52_THACA</name>
<dbReference type="HOGENOM" id="CLU_2428570_0_0_1"/>
<dbReference type="Proteomes" id="UP000011668">
    <property type="component" value="Unassembled WGS sequence"/>
</dbReference>
<dbReference type="EMBL" id="AFRT01003303">
    <property type="protein sequence ID" value="ELU36478.1"/>
    <property type="molecule type" value="Genomic_DNA"/>
</dbReference>
<accession>L8WI52</accession>
<organism evidence="1 2">
    <name type="scientific">Thanatephorus cucumeris (strain AG1-IA)</name>
    <name type="common">Rice sheath blight fungus</name>
    <name type="synonym">Rhizoctonia solani</name>
    <dbReference type="NCBI Taxonomy" id="983506"/>
    <lineage>
        <taxon>Eukaryota</taxon>
        <taxon>Fungi</taxon>
        <taxon>Dikarya</taxon>
        <taxon>Basidiomycota</taxon>
        <taxon>Agaricomycotina</taxon>
        <taxon>Agaricomycetes</taxon>
        <taxon>Cantharellales</taxon>
        <taxon>Ceratobasidiaceae</taxon>
        <taxon>Rhizoctonia</taxon>
        <taxon>Rhizoctonia solani AG-1</taxon>
    </lineage>
</organism>
<proteinExistence type="predicted"/>
<dbReference type="AlphaFoldDB" id="L8WI52"/>
<reference evidence="1 2" key="1">
    <citation type="journal article" date="2013" name="Nat. Commun.">
        <title>The evolution and pathogenic mechanisms of the rice sheath blight pathogen.</title>
        <authorList>
            <person name="Zheng A."/>
            <person name="Lin R."/>
            <person name="Xu L."/>
            <person name="Qin P."/>
            <person name="Tang C."/>
            <person name="Ai P."/>
            <person name="Zhang D."/>
            <person name="Liu Y."/>
            <person name="Sun Z."/>
            <person name="Feng H."/>
            <person name="Wang Y."/>
            <person name="Chen Y."/>
            <person name="Liang X."/>
            <person name="Fu R."/>
            <person name="Li Q."/>
            <person name="Zhang J."/>
            <person name="Yu X."/>
            <person name="Xie Z."/>
            <person name="Ding L."/>
            <person name="Guan P."/>
            <person name="Tang J."/>
            <person name="Liang Y."/>
            <person name="Wang S."/>
            <person name="Deng Q."/>
            <person name="Li S."/>
            <person name="Zhu J."/>
            <person name="Wang L."/>
            <person name="Liu H."/>
            <person name="Li P."/>
        </authorList>
    </citation>
    <scope>NUCLEOTIDE SEQUENCE [LARGE SCALE GENOMIC DNA]</scope>
    <source>
        <strain evidence="2">AG-1 IA</strain>
    </source>
</reference>
<evidence type="ECO:0000313" key="1">
    <source>
        <dbReference type="EMBL" id="ELU36478.1"/>
    </source>
</evidence>
<sequence length="91" mass="10535">MTEFVVYRRHGGGWFITHGSRQRHSDRSKEQLLLNIWALRGGRAEQRKALFAKQSNLHAYVYGMYAMAHPKIAPKIQLSLSALVTWDDKHT</sequence>
<comment type="caution">
    <text evidence="1">The sequence shown here is derived from an EMBL/GenBank/DDBJ whole genome shotgun (WGS) entry which is preliminary data.</text>
</comment>
<protein>
    <submittedName>
        <fullName evidence="1">Uncharacterized protein</fullName>
    </submittedName>
</protein>
<gene>
    <name evidence="1" type="ORF">AG1IA_09492</name>
</gene>
<evidence type="ECO:0000313" key="2">
    <source>
        <dbReference type="Proteomes" id="UP000011668"/>
    </source>
</evidence>